<dbReference type="Pfam" id="PF12705">
    <property type="entry name" value="PDDEXK_1"/>
    <property type="match status" value="1"/>
</dbReference>
<dbReference type="InterPro" id="IPR014153">
    <property type="entry name" value="Ds_break_AddB"/>
</dbReference>
<keyword evidence="4" id="KW-1185">Reference proteome</keyword>
<dbReference type="Proteomes" id="UP000831327">
    <property type="component" value="Chromosome"/>
</dbReference>
<dbReference type="InterPro" id="IPR038726">
    <property type="entry name" value="PDDEXK_AddAB-type"/>
</dbReference>
<feature type="compositionally biased region" description="Basic and acidic residues" evidence="1">
    <location>
        <begin position="992"/>
        <end position="1001"/>
    </location>
</feature>
<evidence type="ECO:0000259" key="2">
    <source>
        <dbReference type="Pfam" id="PF12705"/>
    </source>
</evidence>
<dbReference type="RefSeq" id="WP_244457404.1">
    <property type="nucleotide sequence ID" value="NZ_AP025637.1"/>
</dbReference>
<evidence type="ECO:0000313" key="3">
    <source>
        <dbReference type="EMBL" id="BDG75322.1"/>
    </source>
</evidence>
<dbReference type="SUPFAM" id="SSF52540">
    <property type="entry name" value="P-loop containing nucleoside triphosphate hydrolases"/>
    <property type="match status" value="1"/>
</dbReference>
<protein>
    <submittedName>
        <fullName evidence="3">Double-strand break repair protein AddB</fullName>
    </submittedName>
</protein>
<gene>
    <name evidence="3" type="ORF">Rmf_52510</name>
</gene>
<sequence length="1009" mass="105958">MNLYAIPPAAPFLDTLAAGVLARLPDGAPDALARTTILLPTRRAARALREAFLREAGGRALLLPRMRALAGLSTEDADELALPDLLDLPPAVDPLTRQAVLAEMATRIPRRAGGPATPEQAWLLAGEMARLFDEIALEEPDLAMLESRPPAEFAQAWLARLDALVPDRHARHWEITTAILRAAATDWNDWLADRGLLDIGVRRVKALAAQAAAWRDAPPEHPTVAAGIGAGGTIPAAAALLGILARAPQGAVVLQGLPEPMDAAVWEAVRKAPTHPLAGHARLLAAMDAQSADLRPWHDPAPRGAAADRAVLLGRALAPAEGLEAWTQRDTPRWDAARKGLTRLVAADAQQEAAAIALLLREAMETPGHRAALVTPDRDLARRVSAELARHGITADDSAGEPLAETPAAAFLRLVARMLADGFAPVPLLSVLKHPLCSGGMARDAWLAAARTLERIALRGPRPAAGLAGLRASVTAAGDAPDSVVALLDALEGALAGFDALPDAPARPPADLLAAHMAAAEALAATPELPGGLRLYAGEEGEPLARHLDALASALPHLPPISPADWPDLFEGALAGPVAPSLRATRGRAAAAHPRIAILGLLEARLQCFDRVVLGALEESVWPQATEPGPWMSRPMRAAFGLPEAEARIGRVAADFLYAAAAAPEAVFSSAVRRGGAPRVPARWMVRVDTFLAGQGGLALAASPAAGWAAALDAPAVVQPCARPAPTPPAVLRPRRLTVSDAALLIADPYAFYAKRVLRLQPLKALEEDVGAIEYGTLVHDAMAGFLRALPMNWPGEQAARAAWARASEKALAAHADRPGILAFWAPRLANIGDFVIAEEAALRRDGGLVSCLVETKGKVVLPLQGGDVEIEARADRLDHLSAGGWRVVDYKTGTVPKEAALVAGDAPQLPIEAWLLSEGAFGGTPGTATALVYWRLTGGEQPGEVKTIDATAQDYAAIAQERLENLAARWLLGDAPFASRPHPSRSAPGGDYDHLARIEEWSAGEAEP</sequence>
<proteinExistence type="predicted"/>
<organism evidence="3 4">
    <name type="scientific">Roseomonas fluvialis</name>
    <dbReference type="NCBI Taxonomy" id="1750527"/>
    <lineage>
        <taxon>Bacteria</taxon>
        <taxon>Pseudomonadati</taxon>
        <taxon>Pseudomonadota</taxon>
        <taxon>Alphaproteobacteria</taxon>
        <taxon>Acetobacterales</taxon>
        <taxon>Roseomonadaceae</taxon>
        <taxon>Roseomonas</taxon>
    </lineage>
</organism>
<name>A0ABM7YBC5_9PROT</name>
<feature type="domain" description="PD-(D/E)XK endonuclease-like" evidence="2">
    <location>
        <begin position="736"/>
        <end position="981"/>
    </location>
</feature>
<dbReference type="Gene3D" id="3.90.320.10">
    <property type="match status" value="1"/>
</dbReference>
<dbReference type="InterPro" id="IPR027417">
    <property type="entry name" value="P-loop_NTPase"/>
</dbReference>
<evidence type="ECO:0000313" key="4">
    <source>
        <dbReference type="Proteomes" id="UP000831327"/>
    </source>
</evidence>
<evidence type="ECO:0000256" key="1">
    <source>
        <dbReference type="SAM" id="MobiDB-lite"/>
    </source>
</evidence>
<reference evidence="3 4" key="1">
    <citation type="journal article" date="2016" name="Microbes Environ.">
        <title>Phylogenetically diverse aerobic anoxygenic phototrophic bacteria isolated from epilithic biofilms in Tama river, Japan.</title>
        <authorList>
            <person name="Hirose S."/>
            <person name="Matsuura K."/>
            <person name="Haruta S."/>
        </authorList>
    </citation>
    <scope>NUCLEOTIDE SEQUENCE [LARGE SCALE GENOMIC DNA]</scope>
    <source>
        <strain evidence="3 4">S08</strain>
    </source>
</reference>
<dbReference type="EMBL" id="AP025637">
    <property type="protein sequence ID" value="BDG75322.1"/>
    <property type="molecule type" value="Genomic_DNA"/>
</dbReference>
<accession>A0ABM7YBC5</accession>
<dbReference type="NCBIfam" id="TIGR02786">
    <property type="entry name" value="addB_alphas"/>
    <property type="match status" value="1"/>
</dbReference>
<dbReference type="InterPro" id="IPR011604">
    <property type="entry name" value="PDDEXK-like_dom_sf"/>
</dbReference>
<feature type="region of interest" description="Disordered" evidence="1">
    <location>
        <begin position="978"/>
        <end position="1009"/>
    </location>
</feature>